<accession>A0A4Y9AGQ1</accession>
<organism evidence="2 3">
    <name type="scientific">Lentibacillus salicampi</name>
    <dbReference type="NCBI Taxonomy" id="175306"/>
    <lineage>
        <taxon>Bacteria</taxon>
        <taxon>Bacillati</taxon>
        <taxon>Bacillota</taxon>
        <taxon>Bacilli</taxon>
        <taxon>Bacillales</taxon>
        <taxon>Bacillaceae</taxon>
        <taxon>Lentibacillus</taxon>
    </lineage>
</organism>
<dbReference type="OrthoDB" id="2967500at2"/>
<dbReference type="Pfam" id="PF19741">
    <property type="entry name" value="DUF6230"/>
    <property type="match status" value="1"/>
</dbReference>
<dbReference type="Proteomes" id="UP000298484">
    <property type="component" value="Unassembled WGS sequence"/>
</dbReference>
<sequence>MNGEAAVGSTVKKKFFTALLAGLFLFGMLIATFGFTGTIFAVPLGGMGDFYVAFDKLEGEGFTLNPNIGETGNQDTAPLVRNKMDTATIENLHIYKDLKLPGGGWIRVNIAASQPAAIEGLIQDARFIDANLSFNDMAIEQSNTSEMSAEDAFKQNWTQNANTVTITDAVIVTDYLFQNMVTLNGAEISLENISEPEQIDYEIGNKKSDSGVAAVSSNGGNGDGGGSVLPDTASNIFLPVIIGAVLVISGGILLLIRKIRSNGGTAEKESMTENM</sequence>
<comment type="caution">
    <text evidence="2">The sequence shown here is derived from an EMBL/GenBank/DDBJ whole genome shotgun (WGS) entry which is preliminary data.</text>
</comment>
<dbReference type="NCBIfam" id="TIGR01167">
    <property type="entry name" value="LPXTG_anchor"/>
    <property type="match status" value="1"/>
</dbReference>
<evidence type="ECO:0000256" key="1">
    <source>
        <dbReference type="SAM" id="Phobius"/>
    </source>
</evidence>
<reference evidence="2 3" key="1">
    <citation type="submission" date="2019-03" db="EMBL/GenBank/DDBJ databases">
        <title>Genome sequence of Lentibacillus salicampi ATCC BAA-719.</title>
        <authorList>
            <person name="Maclea K.S."/>
            <person name="Simoes Junior M."/>
        </authorList>
    </citation>
    <scope>NUCLEOTIDE SEQUENCE [LARGE SCALE GENOMIC DNA]</scope>
    <source>
        <strain evidence="2 3">ATCC BAA-719</strain>
    </source>
</reference>
<dbReference type="AlphaFoldDB" id="A0A4Y9AGQ1"/>
<feature type="transmembrane region" description="Helical" evidence="1">
    <location>
        <begin position="236"/>
        <end position="256"/>
    </location>
</feature>
<dbReference type="InterPro" id="IPR046198">
    <property type="entry name" value="DUF6230"/>
</dbReference>
<keyword evidence="1" id="KW-0472">Membrane</keyword>
<dbReference type="RefSeq" id="WP_135108582.1">
    <property type="nucleotide sequence ID" value="NZ_SRHY01000002.1"/>
</dbReference>
<name>A0A4Y9AGQ1_9BACI</name>
<feature type="transmembrane region" description="Helical" evidence="1">
    <location>
        <begin position="18"/>
        <end position="42"/>
    </location>
</feature>
<evidence type="ECO:0000313" key="2">
    <source>
        <dbReference type="EMBL" id="TFJ94267.1"/>
    </source>
</evidence>
<proteinExistence type="predicted"/>
<gene>
    <name evidence="2" type="ORF">E4U82_03145</name>
</gene>
<protein>
    <submittedName>
        <fullName evidence="2">LPXTG cell wall anchor domain-containing protein</fullName>
    </submittedName>
</protein>
<keyword evidence="1" id="KW-0812">Transmembrane</keyword>
<evidence type="ECO:0000313" key="3">
    <source>
        <dbReference type="Proteomes" id="UP000298484"/>
    </source>
</evidence>
<keyword evidence="1" id="KW-1133">Transmembrane helix</keyword>
<dbReference type="EMBL" id="SRHY01000002">
    <property type="protein sequence ID" value="TFJ94267.1"/>
    <property type="molecule type" value="Genomic_DNA"/>
</dbReference>
<keyword evidence="3" id="KW-1185">Reference proteome</keyword>